<feature type="domain" description="Alpha-1,4-glucan:maltose-1-phosphate maltosyltransferase C-terminal" evidence="1">
    <location>
        <begin position="264"/>
        <end position="353"/>
    </location>
</feature>
<dbReference type="InterPro" id="IPR049171">
    <property type="entry name" value="GLGE_C"/>
</dbReference>
<evidence type="ECO:0000313" key="2">
    <source>
        <dbReference type="EMBL" id="CCH78817.1"/>
    </source>
</evidence>
<dbReference type="InterPro" id="IPR017853">
    <property type="entry name" value="GH"/>
</dbReference>
<dbReference type="PANTHER" id="PTHR47786:SF2">
    <property type="entry name" value="GLYCOSYL HYDROLASE FAMILY 13 CATALYTIC DOMAIN-CONTAINING PROTEIN"/>
    <property type="match status" value="1"/>
</dbReference>
<proteinExistence type="predicted"/>
<dbReference type="Gene3D" id="3.20.20.80">
    <property type="entry name" value="Glycosidases"/>
    <property type="match status" value="1"/>
</dbReference>
<organism evidence="2 3">
    <name type="scientific">Nostocoides japonicum T1-X7</name>
    <dbReference type="NCBI Taxonomy" id="1194083"/>
    <lineage>
        <taxon>Bacteria</taxon>
        <taxon>Bacillati</taxon>
        <taxon>Actinomycetota</taxon>
        <taxon>Actinomycetes</taxon>
        <taxon>Micrococcales</taxon>
        <taxon>Intrasporangiaceae</taxon>
        <taxon>Nostocoides</taxon>
    </lineage>
</organism>
<evidence type="ECO:0000313" key="3">
    <source>
        <dbReference type="Proteomes" id="UP000035721"/>
    </source>
</evidence>
<dbReference type="Proteomes" id="UP000035721">
    <property type="component" value="Unassembled WGS sequence"/>
</dbReference>
<dbReference type="EMBL" id="CAJB01000279">
    <property type="protein sequence ID" value="CCH78817.1"/>
    <property type="molecule type" value="Genomic_DNA"/>
</dbReference>
<comment type="caution">
    <text evidence="2">The sequence shown here is derived from an EMBL/GenBank/DDBJ whole genome shotgun (WGS) entry which is preliminary data.</text>
</comment>
<sequence length="358" mass="41562">MALDLALQCSPDHPYVRTNPEWFTTRADGTIAYAENPPKKYQDIYPLNFDNDPAGAYAEMRRVVQVWLDHGVRIFRVDNPHTKPVEFWQWIIADVAKDYPETIWLAEAFTKPAMMHTLAKVGFQQSYTYYAWRNAKWEIEEYLRELSGDDAAYMRPSFWPTTHDILTPYMQFGGPTAWKLRAALAATLVPTYGIYAGYELVEHVARPGAEEQIDNEKYQYRDRHWEDYEPGGRKEGQSLAGYLTMLNRIRRAHPALAWLRNITFHHADDENVICYSKRRRLPHGGEDLVIVVANLDPHSTRSTMVHLDMPALGMDWSEHFVAHDLVTDESWQWTEHAFVRLGAEREPVHIIAVRRFGG</sequence>
<reference evidence="2 3" key="1">
    <citation type="journal article" date="2013" name="ISME J.">
        <title>A metabolic model for members of the genus Tetrasphaera involved in enhanced biological phosphorus removal.</title>
        <authorList>
            <person name="Kristiansen R."/>
            <person name="Nguyen H.T.T."/>
            <person name="Saunders A.M."/>
            <person name="Nielsen J.L."/>
            <person name="Wimmer R."/>
            <person name="Le V.Q."/>
            <person name="McIlroy S.J."/>
            <person name="Petrovski S."/>
            <person name="Seviour R.J."/>
            <person name="Calteau A."/>
            <person name="Nielsen K.L."/>
            <person name="Nielsen P.H."/>
        </authorList>
    </citation>
    <scope>NUCLEOTIDE SEQUENCE [LARGE SCALE GENOMIC DNA]</scope>
    <source>
        <strain evidence="2 3">T1-X7</strain>
    </source>
</reference>
<dbReference type="Pfam" id="PF21702">
    <property type="entry name" value="GLGE_C"/>
    <property type="match status" value="1"/>
</dbReference>
<dbReference type="InterPro" id="IPR013780">
    <property type="entry name" value="Glyco_hydro_b"/>
</dbReference>
<name>A0A077M164_9MICO</name>
<keyword evidence="2" id="KW-0378">Hydrolase</keyword>
<accession>A0A077M164</accession>
<protein>
    <submittedName>
        <fullName evidence="2">Putative glucanohydrolase pep1B</fullName>
        <ecNumber evidence="2">3.2.1.-</ecNumber>
    </submittedName>
</protein>
<dbReference type="PANTHER" id="PTHR47786">
    <property type="entry name" value="ALPHA-1,4-GLUCAN:MALTOSE-1-PHOSPHATE MALTOSYLTRANSFERASE"/>
    <property type="match status" value="1"/>
</dbReference>
<dbReference type="STRING" id="1194083.BN12_350023"/>
<dbReference type="GO" id="GO:0016798">
    <property type="term" value="F:hydrolase activity, acting on glycosyl bonds"/>
    <property type="evidence" value="ECO:0007669"/>
    <property type="project" value="UniProtKB-KW"/>
</dbReference>
<dbReference type="Gene3D" id="2.60.40.1180">
    <property type="entry name" value="Golgi alpha-mannosidase II"/>
    <property type="match status" value="1"/>
</dbReference>
<keyword evidence="3" id="KW-1185">Reference proteome</keyword>
<dbReference type="AlphaFoldDB" id="A0A077M164"/>
<gene>
    <name evidence="2" type="ORF">BN12_350023</name>
</gene>
<dbReference type="EC" id="3.2.1.-" evidence="2"/>
<dbReference type="SUPFAM" id="SSF51445">
    <property type="entry name" value="(Trans)glycosidases"/>
    <property type="match status" value="1"/>
</dbReference>
<evidence type="ECO:0000259" key="1">
    <source>
        <dbReference type="Pfam" id="PF21702"/>
    </source>
</evidence>
<keyword evidence="2" id="KW-0326">Glycosidase</keyword>